<dbReference type="EMBL" id="JAMZEC010000001">
    <property type="protein sequence ID" value="MCP2352110.1"/>
    <property type="molecule type" value="Genomic_DNA"/>
</dbReference>
<protein>
    <recommendedName>
        <fullName evidence="4">Secreted protein</fullName>
    </recommendedName>
</protein>
<evidence type="ECO:0000313" key="3">
    <source>
        <dbReference type="Proteomes" id="UP001320766"/>
    </source>
</evidence>
<reference evidence="2 3" key="1">
    <citation type="submission" date="2022-06" db="EMBL/GenBank/DDBJ databases">
        <title>Sequencing the genomes of 1000 actinobacteria strains.</title>
        <authorList>
            <person name="Klenk H.-P."/>
        </authorList>
    </citation>
    <scope>NUCLEOTIDE SEQUENCE [LARGE SCALE GENOMIC DNA]</scope>
    <source>
        <strain evidence="2 3">DSM 44170</strain>
    </source>
</reference>
<dbReference type="Proteomes" id="UP001320766">
    <property type="component" value="Unassembled WGS sequence"/>
</dbReference>
<feature type="signal peptide" evidence="1">
    <location>
        <begin position="1"/>
        <end position="28"/>
    </location>
</feature>
<evidence type="ECO:0000256" key="1">
    <source>
        <dbReference type="SAM" id="SignalP"/>
    </source>
</evidence>
<keyword evidence="1" id="KW-0732">Signal</keyword>
<dbReference type="RefSeq" id="WP_253779121.1">
    <property type="nucleotide sequence ID" value="NZ_BAAAVE010000011.1"/>
</dbReference>
<accession>A0ABT1KDM4</accession>
<feature type="chain" id="PRO_5046506313" description="Secreted protein" evidence="1">
    <location>
        <begin position="29"/>
        <end position="175"/>
    </location>
</feature>
<proteinExistence type="predicted"/>
<sequence>MSAVRRLTGVAAVCALAATALATSPARAAAPPGAPAVEPVPSATAPPDGCWGAGPVATDPMGVRWATRYCRAYRAGDVYNYVGGVWQPIGRLNAGDSWFACQAHGPENPPVQQWLNDIWLYTEADEFWDAGGWGGFPATHVSGGVNYGPIPNLPWCPWENTLAGRGVPEDTGARS</sequence>
<evidence type="ECO:0008006" key="4">
    <source>
        <dbReference type="Google" id="ProtNLM"/>
    </source>
</evidence>
<gene>
    <name evidence="2" type="ORF">HD595_008232</name>
</gene>
<organism evidence="2 3">
    <name type="scientific">Nonomuraea roseoviolacea subsp. carminata</name>
    <dbReference type="NCBI Taxonomy" id="160689"/>
    <lineage>
        <taxon>Bacteria</taxon>
        <taxon>Bacillati</taxon>
        <taxon>Actinomycetota</taxon>
        <taxon>Actinomycetes</taxon>
        <taxon>Streptosporangiales</taxon>
        <taxon>Streptosporangiaceae</taxon>
        <taxon>Nonomuraea</taxon>
    </lineage>
</organism>
<comment type="caution">
    <text evidence="2">The sequence shown here is derived from an EMBL/GenBank/DDBJ whole genome shotgun (WGS) entry which is preliminary data.</text>
</comment>
<name>A0ABT1KDM4_9ACTN</name>
<keyword evidence="3" id="KW-1185">Reference proteome</keyword>
<evidence type="ECO:0000313" key="2">
    <source>
        <dbReference type="EMBL" id="MCP2352110.1"/>
    </source>
</evidence>